<sequence>MCKHHSIEHVKTPPGHHESNGRAEMAVKQIKNFLAKSNAKTAEKTLFEFSRFWNFRPSAGGSPCRCFLFQTNESCLRGGPNGEPAALAVSEGKPFT</sequence>
<evidence type="ECO:0000256" key="1">
    <source>
        <dbReference type="SAM" id="MobiDB-lite"/>
    </source>
</evidence>
<dbReference type="InterPro" id="IPR036397">
    <property type="entry name" value="RNaseH_sf"/>
</dbReference>
<dbReference type="Gene3D" id="3.30.420.10">
    <property type="entry name" value="Ribonuclease H-like superfamily/Ribonuclease H"/>
    <property type="match status" value="1"/>
</dbReference>
<comment type="caution">
    <text evidence="2">The sequence shown here is derived from an EMBL/GenBank/DDBJ whole genome shotgun (WGS) entry which is preliminary data.</text>
</comment>
<evidence type="ECO:0000313" key="2">
    <source>
        <dbReference type="EMBL" id="KAL3309283.1"/>
    </source>
</evidence>
<dbReference type="InterPro" id="IPR012337">
    <property type="entry name" value="RNaseH-like_sf"/>
</dbReference>
<accession>A0ABD2PQF6</accession>
<name>A0ABD2PQF6_9PLAT</name>
<keyword evidence="3" id="KW-1185">Reference proteome</keyword>
<dbReference type="AlphaFoldDB" id="A0ABD2PQF6"/>
<dbReference type="Proteomes" id="UP001626550">
    <property type="component" value="Unassembled WGS sequence"/>
</dbReference>
<protein>
    <recommendedName>
        <fullName evidence="4">Integrase catalytic domain-containing protein</fullName>
    </recommendedName>
</protein>
<reference evidence="2 3" key="1">
    <citation type="submission" date="2024-11" db="EMBL/GenBank/DDBJ databases">
        <title>Adaptive evolution of stress response genes in parasites aligns with host niche diversity.</title>
        <authorList>
            <person name="Hahn C."/>
            <person name="Resl P."/>
        </authorList>
    </citation>
    <scope>NUCLEOTIDE SEQUENCE [LARGE SCALE GENOMIC DNA]</scope>
    <source>
        <strain evidence="2">EGGRZ-B1_66</strain>
        <tissue evidence="2">Body</tissue>
    </source>
</reference>
<evidence type="ECO:0008006" key="4">
    <source>
        <dbReference type="Google" id="ProtNLM"/>
    </source>
</evidence>
<organism evidence="2 3">
    <name type="scientific">Cichlidogyrus casuarinus</name>
    <dbReference type="NCBI Taxonomy" id="1844966"/>
    <lineage>
        <taxon>Eukaryota</taxon>
        <taxon>Metazoa</taxon>
        <taxon>Spiralia</taxon>
        <taxon>Lophotrochozoa</taxon>
        <taxon>Platyhelminthes</taxon>
        <taxon>Monogenea</taxon>
        <taxon>Monopisthocotylea</taxon>
        <taxon>Dactylogyridea</taxon>
        <taxon>Ancyrocephalidae</taxon>
        <taxon>Cichlidogyrus</taxon>
    </lineage>
</organism>
<dbReference type="SUPFAM" id="SSF53098">
    <property type="entry name" value="Ribonuclease H-like"/>
    <property type="match status" value="1"/>
</dbReference>
<proteinExistence type="predicted"/>
<dbReference type="EMBL" id="JBJKFK010004086">
    <property type="protein sequence ID" value="KAL3309283.1"/>
    <property type="molecule type" value="Genomic_DNA"/>
</dbReference>
<feature type="region of interest" description="Disordered" evidence="1">
    <location>
        <begin position="1"/>
        <end position="21"/>
    </location>
</feature>
<gene>
    <name evidence="2" type="ORF">Ciccas_012171</name>
</gene>
<evidence type="ECO:0000313" key="3">
    <source>
        <dbReference type="Proteomes" id="UP001626550"/>
    </source>
</evidence>